<keyword evidence="1" id="KW-0805">Transcription regulation</keyword>
<dbReference type="CDD" id="cd07377">
    <property type="entry name" value="WHTH_GntR"/>
    <property type="match status" value="1"/>
</dbReference>
<feature type="domain" description="RCK C-terminal" evidence="5">
    <location>
        <begin position="121"/>
        <end position="206"/>
    </location>
</feature>
<dbReference type="SUPFAM" id="SSF116726">
    <property type="entry name" value="TrkA C-terminal domain-like"/>
    <property type="match status" value="1"/>
</dbReference>
<reference evidence="6 7" key="1">
    <citation type="submission" date="2022-10" db="EMBL/GenBank/DDBJ databases">
        <title>Weissella fermenti sp. nov., isolated from fermented cabbage.</title>
        <authorList>
            <person name="Lee J.K."/>
            <person name="Baek J.H."/>
            <person name="Choi D.G."/>
            <person name="Kim J.M."/>
            <person name="Jeon C.O."/>
        </authorList>
    </citation>
    <scope>NUCLEOTIDE SEQUENCE [LARGE SCALE GENOMIC DNA]</scope>
    <source>
        <strain evidence="6 7">KACC 18534</strain>
    </source>
</reference>
<dbReference type="EMBL" id="JAOZFE010000001">
    <property type="protein sequence ID" value="MCW0952856.1"/>
    <property type="molecule type" value="Genomic_DNA"/>
</dbReference>
<accession>A0ABT3E373</accession>
<evidence type="ECO:0000256" key="2">
    <source>
        <dbReference type="ARBA" id="ARBA00023125"/>
    </source>
</evidence>
<dbReference type="InterPro" id="IPR036390">
    <property type="entry name" value="WH_DNA-bd_sf"/>
</dbReference>
<dbReference type="Pfam" id="PF00392">
    <property type="entry name" value="GntR"/>
    <property type="match status" value="1"/>
</dbReference>
<gene>
    <name evidence="6" type="ORF">OIT44_02075</name>
</gene>
<dbReference type="PROSITE" id="PS51202">
    <property type="entry name" value="RCK_C"/>
    <property type="match status" value="1"/>
</dbReference>
<dbReference type="SMART" id="SM00345">
    <property type="entry name" value="HTH_GNTR"/>
    <property type="match status" value="1"/>
</dbReference>
<keyword evidence="3" id="KW-0804">Transcription</keyword>
<dbReference type="PROSITE" id="PS50949">
    <property type="entry name" value="HTH_GNTR"/>
    <property type="match status" value="1"/>
</dbReference>
<dbReference type="RefSeq" id="WP_213409457.1">
    <property type="nucleotide sequence ID" value="NZ_CP074441.1"/>
</dbReference>
<keyword evidence="2" id="KW-0238">DNA-binding</keyword>
<dbReference type="PANTHER" id="PTHR38445">
    <property type="entry name" value="HTH-TYPE TRANSCRIPTIONAL REPRESSOR YTRA"/>
    <property type="match status" value="1"/>
</dbReference>
<keyword evidence="7" id="KW-1185">Reference proteome</keyword>
<feature type="domain" description="HTH gntR-type" evidence="4">
    <location>
        <begin position="7"/>
        <end position="75"/>
    </location>
</feature>
<dbReference type="Gene3D" id="3.30.70.1450">
    <property type="entry name" value="Regulator of K+ conductance, C-terminal domain"/>
    <property type="match status" value="1"/>
</dbReference>
<dbReference type="InterPro" id="IPR000524">
    <property type="entry name" value="Tscrpt_reg_HTH_GntR"/>
</dbReference>
<dbReference type="InterPro" id="IPR036388">
    <property type="entry name" value="WH-like_DNA-bd_sf"/>
</dbReference>
<organism evidence="6 7">
    <name type="scientific">Weissella ceti</name>
    <dbReference type="NCBI Taxonomy" id="759620"/>
    <lineage>
        <taxon>Bacteria</taxon>
        <taxon>Bacillati</taxon>
        <taxon>Bacillota</taxon>
        <taxon>Bacilli</taxon>
        <taxon>Lactobacillales</taxon>
        <taxon>Lactobacillaceae</taxon>
        <taxon>Weissella</taxon>
    </lineage>
</organism>
<name>A0ABT3E373_9LACO</name>
<comment type="caution">
    <text evidence="6">The sequence shown here is derived from an EMBL/GenBank/DDBJ whole genome shotgun (WGS) entry which is preliminary data.</text>
</comment>
<dbReference type="Gene3D" id="1.10.10.10">
    <property type="entry name" value="Winged helix-like DNA-binding domain superfamily/Winged helix DNA-binding domain"/>
    <property type="match status" value="1"/>
</dbReference>
<dbReference type="SUPFAM" id="SSF46785">
    <property type="entry name" value="Winged helix' DNA-binding domain"/>
    <property type="match status" value="1"/>
</dbReference>
<dbReference type="Pfam" id="PF02080">
    <property type="entry name" value="TrkA_C"/>
    <property type="match status" value="1"/>
</dbReference>
<dbReference type="PANTHER" id="PTHR38445:SF9">
    <property type="entry name" value="HTH-TYPE TRANSCRIPTIONAL REPRESSOR YTRA"/>
    <property type="match status" value="1"/>
</dbReference>
<dbReference type="InterPro" id="IPR006037">
    <property type="entry name" value="RCK_C"/>
</dbReference>
<proteinExistence type="predicted"/>
<dbReference type="InterPro" id="IPR036721">
    <property type="entry name" value="RCK_C_sf"/>
</dbReference>
<dbReference type="Proteomes" id="UP001526225">
    <property type="component" value="Unassembled WGS sequence"/>
</dbReference>
<evidence type="ECO:0000259" key="4">
    <source>
        <dbReference type="PROSITE" id="PS50949"/>
    </source>
</evidence>
<evidence type="ECO:0000256" key="3">
    <source>
        <dbReference type="ARBA" id="ARBA00023163"/>
    </source>
</evidence>
<evidence type="ECO:0000313" key="7">
    <source>
        <dbReference type="Proteomes" id="UP001526225"/>
    </source>
</evidence>
<evidence type="ECO:0000313" key="6">
    <source>
        <dbReference type="EMBL" id="MCW0952856.1"/>
    </source>
</evidence>
<evidence type="ECO:0000259" key="5">
    <source>
        <dbReference type="PROSITE" id="PS51202"/>
    </source>
</evidence>
<evidence type="ECO:0000256" key="1">
    <source>
        <dbReference type="ARBA" id="ARBA00023015"/>
    </source>
</evidence>
<sequence>MALVKQTPRYRQIAINIAHDIVDKNLNIGDKVQARSTVAIKYNVSPETARRAINVLMDVGIVETRQGSGTVITSYEKAVDFISAEDDKNTLTDLKTDLMNQITEQQATLRSMQDSLTKFFNQSQSFQHKNPLTPFELDLIEPSDAYGKSLSELNFWYMTGTTLVGILRHEQLTISPGPYATLEPGDKIYFIGDINAAAKVEAFLFNLND</sequence>
<protein>
    <submittedName>
        <fullName evidence="6">GntR family transcriptional regulator</fullName>
    </submittedName>
</protein>